<dbReference type="Pfam" id="PF22042">
    <property type="entry name" value="EF-G_D2"/>
    <property type="match status" value="1"/>
</dbReference>
<dbReference type="GO" id="GO:0032790">
    <property type="term" value="P:ribosome disassembly"/>
    <property type="evidence" value="ECO:0007669"/>
    <property type="project" value="TreeGrafter"/>
</dbReference>
<dbReference type="Pfam" id="PF03764">
    <property type="entry name" value="EFG_IV"/>
    <property type="match status" value="1"/>
</dbReference>
<dbReference type="InterPro" id="IPR005517">
    <property type="entry name" value="Transl_elong_EFG/EF2_IV"/>
</dbReference>
<keyword evidence="4" id="KW-0648">Protein biosynthesis</keyword>
<dbReference type="InterPro" id="IPR020568">
    <property type="entry name" value="Ribosomal_Su5_D2-typ_SF"/>
</dbReference>
<dbReference type="CDD" id="cd04170">
    <property type="entry name" value="EF-G_bact"/>
    <property type="match status" value="1"/>
</dbReference>
<keyword evidence="4" id="KW-0251">Elongation factor</keyword>
<dbReference type="InterPro" id="IPR041095">
    <property type="entry name" value="EFG_II"/>
</dbReference>
<name>A0A212JGN5_9DELT</name>
<dbReference type="Gene3D" id="3.30.230.10">
    <property type="match status" value="1"/>
</dbReference>
<dbReference type="InterPro" id="IPR035649">
    <property type="entry name" value="EFG_V"/>
</dbReference>
<dbReference type="InterPro" id="IPR053905">
    <property type="entry name" value="EF-G-like_DII"/>
</dbReference>
<evidence type="ECO:0000259" key="3">
    <source>
        <dbReference type="PROSITE" id="PS51722"/>
    </source>
</evidence>
<dbReference type="AlphaFoldDB" id="A0A212JGN5"/>
<keyword evidence="2" id="KW-0342">GTP-binding</keyword>
<dbReference type="Gene3D" id="3.30.70.870">
    <property type="entry name" value="Elongation Factor G (Translational Gtpase), domain 3"/>
    <property type="match status" value="1"/>
</dbReference>
<dbReference type="CDD" id="cd01434">
    <property type="entry name" value="EFG_mtEFG1_IV"/>
    <property type="match status" value="1"/>
</dbReference>
<dbReference type="Gene3D" id="3.40.50.300">
    <property type="entry name" value="P-loop containing nucleotide triphosphate hydrolases"/>
    <property type="match status" value="1"/>
</dbReference>
<dbReference type="GO" id="GO:0003746">
    <property type="term" value="F:translation elongation factor activity"/>
    <property type="evidence" value="ECO:0007669"/>
    <property type="project" value="UniProtKB-KW"/>
</dbReference>
<dbReference type="PANTHER" id="PTHR43261">
    <property type="entry name" value="TRANSLATION ELONGATION FACTOR G-RELATED"/>
    <property type="match status" value="1"/>
</dbReference>
<dbReference type="GO" id="GO:0005525">
    <property type="term" value="F:GTP binding"/>
    <property type="evidence" value="ECO:0007669"/>
    <property type="project" value="UniProtKB-KW"/>
</dbReference>
<sequence length="687" mass="74353">MANTENQRTYALIGTGGCGKTSLAEMLLFQTGVVSRLGKIEDGTTALDLEPEEIKRRGSIQPGFATYLWNKNRHFCIDIPGDSNFTGDVDYLLMAADAAVFVIDAVDGVRPLTKKHWSSVMKAGIPACCFINKVDRDRADFDHALNGLSSILGLKTVLLYAPIGIAENFKGLVDVLGKKALMFGADGAVTVADIPADMADDMAVLRETAIENIAESDEALMEKYLEVGELTEEEIQSGLRIGVKNGEIVPVIAGAALENKGGAQLMDLIQSYFPSPLDHAPWLGKDGSERVSSGSIPAACFVFKTVADPFAGQLSMVRVLSGTISSESALRNMTSGDIERLGNPILLAGKNQTPTKDVLGPGAIVALAKLKNTKTGDTLCDDKSPFELAIPELPPQLISYALAPKEKGDEDKVYSAVQRLLDEDISLKLSRDEETGDILVSGMGQLHIEISVERAKRRYKTEILLKTPKVPYRETIKGKAQVQGRHKKQSGGRGQFGDCWVEFEPLGRGEGYQFEDAVVGGVVPRQYIPAVDKGIQEASARGYIAGYPMVDFKAKLYDGSYHTVDSSEMAFKVAGSLAFKKAMESCKPTLLEPIVTLTISIPDEFMGDVIGDLSSRRGKVLGSDSQSGITEIKANAPMNEVLRYAPDLRSMTGGQGVFTMEFSHYEEAPAPVVEKVTANYQREKDEE</sequence>
<evidence type="ECO:0000256" key="2">
    <source>
        <dbReference type="ARBA" id="ARBA00023134"/>
    </source>
</evidence>
<dbReference type="CDD" id="cd04088">
    <property type="entry name" value="EFG_mtEFG_II"/>
    <property type="match status" value="1"/>
</dbReference>
<organism evidence="4">
    <name type="scientific">uncultured delta proteobacterium</name>
    <dbReference type="NCBI Taxonomy" id="34034"/>
    <lineage>
        <taxon>Bacteria</taxon>
        <taxon>Deltaproteobacteria</taxon>
        <taxon>environmental samples</taxon>
    </lineage>
</organism>
<dbReference type="FunFam" id="3.30.230.10:FF:000003">
    <property type="entry name" value="Elongation factor G"/>
    <property type="match status" value="1"/>
</dbReference>
<reference evidence="4" key="1">
    <citation type="submission" date="2016-04" db="EMBL/GenBank/DDBJ databases">
        <authorList>
            <person name="Evans L.H."/>
            <person name="Alamgir A."/>
            <person name="Owens N."/>
            <person name="Weber N.D."/>
            <person name="Virtaneva K."/>
            <person name="Barbian K."/>
            <person name="Babar A."/>
            <person name="Rosenke K."/>
        </authorList>
    </citation>
    <scope>NUCLEOTIDE SEQUENCE</scope>
    <source>
        <strain evidence="4">86</strain>
    </source>
</reference>
<dbReference type="InterPro" id="IPR035647">
    <property type="entry name" value="EFG_III/V"/>
</dbReference>
<dbReference type="NCBIfam" id="NF009379">
    <property type="entry name" value="PRK12740.1-3"/>
    <property type="match status" value="1"/>
</dbReference>
<dbReference type="SUPFAM" id="SSF54980">
    <property type="entry name" value="EF-G C-terminal domain-like"/>
    <property type="match status" value="2"/>
</dbReference>
<dbReference type="CDD" id="cd16262">
    <property type="entry name" value="EFG_III"/>
    <property type="match status" value="1"/>
</dbReference>
<dbReference type="SUPFAM" id="SSF50447">
    <property type="entry name" value="Translation proteins"/>
    <property type="match status" value="1"/>
</dbReference>
<dbReference type="NCBIfam" id="NF009381">
    <property type="entry name" value="PRK12740.1-5"/>
    <property type="match status" value="1"/>
</dbReference>
<dbReference type="InterPro" id="IPR009022">
    <property type="entry name" value="EFG_III"/>
</dbReference>
<keyword evidence="1" id="KW-0547">Nucleotide-binding</keyword>
<dbReference type="Pfam" id="PF00009">
    <property type="entry name" value="GTP_EFTU"/>
    <property type="match status" value="1"/>
</dbReference>
<dbReference type="InterPro" id="IPR009000">
    <property type="entry name" value="Transl_B-barrel_sf"/>
</dbReference>
<dbReference type="PROSITE" id="PS51722">
    <property type="entry name" value="G_TR_2"/>
    <property type="match status" value="1"/>
</dbReference>
<dbReference type="InterPro" id="IPR047872">
    <property type="entry name" value="EFG_IV"/>
</dbReference>
<gene>
    <name evidence="4" type="primary">fusA</name>
    <name evidence="4" type="ORF">KL86DPRO_11384</name>
</gene>
<dbReference type="InterPro" id="IPR027417">
    <property type="entry name" value="P-loop_NTPase"/>
</dbReference>
<dbReference type="Pfam" id="PF14492">
    <property type="entry name" value="EFG_III"/>
    <property type="match status" value="1"/>
</dbReference>
<dbReference type="SUPFAM" id="SSF52540">
    <property type="entry name" value="P-loop containing nucleoside triphosphate hydrolases"/>
    <property type="match status" value="1"/>
</dbReference>
<dbReference type="SUPFAM" id="SSF54211">
    <property type="entry name" value="Ribosomal protein S5 domain 2-like"/>
    <property type="match status" value="1"/>
</dbReference>
<proteinExistence type="predicted"/>
<accession>A0A212JGN5</accession>
<dbReference type="Gene3D" id="3.30.70.240">
    <property type="match status" value="1"/>
</dbReference>
<dbReference type="InterPro" id="IPR000795">
    <property type="entry name" value="T_Tr_GTP-bd_dom"/>
</dbReference>
<dbReference type="InterPro" id="IPR014721">
    <property type="entry name" value="Ribsml_uS5_D2-typ_fold_subgr"/>
</dbReference>
<dbReference type="InterPro" id="IPR000640">
    <property type="entry name" value="EFG_V-like"/>
</dbReference>
<feature type="domain" description="Tr-type G" evidence="3">
    <location>
        <begin position="5"/>
        <end position="277"/>
    </location>
</feature>
<dbReference type="EMBL" id="FLUQ01000001">
    <property type="protein sequence ID" value="SBV98405.1"/>
    <property type="molecule type" value="Genomic_DNA"/>
</dbReference>
<dbReference type="FunFam" id="3.30.70.240:FF:000001">
    <property type="entry name" value="Elongation factor G"/>
    <property type="match status" value="1"/>
</dbReference>
<dbReference type="SMART" id="SM00838">
    <property type="entry name" value="EFG_C"/>
    <property type="match status" value="1"/>
</dbReference>
<dbReference type="GO" id="GO:0003924">
    <property type="term" value="F:GTPase activity"/>
    <property type="evidence" value="ECO:0007669"/>
    <property type="project" value="InterPro"/>
</dbReference>
<dbReference type="Pfam" id="PF00679">
    <property type="entry name" value="EFG_C"/>
    <property type="match status" value="1"/>
</dbReference>
<protein>
    <submittedName>
        <fullName evidence="4">Elongation factor G</fullName>
    </submittedName>
</protein>
<dbReference type="SMART" id="SM00889">
    <property type="entry name" value="EFG_IV"/>
    <property type="match status" value="1"/>
</dbReference>
<dbReference type="CDD" id="cd03713">
    <property type="entry name" value="EFG_mtEFG_C"/>
    <property type="match status" value="1"/>
</dbReference>
<evidence type="ECO:0000256" key="1">
    <source>
        <dbReference type="ARBA" id="ARBA00022741"/>
    </source>
</evidence>
<evidence type="ECO:0000313" key="4">
    <source>
        <dbReference type="EMBL" id="SBV98405.1"/>
    </source>
</evidence>
<dbReference type="PANTHER" id="PTHR43261:SF7">
    <property type="entry name" value="ELONGATION FACTOR G-LIKE PROTEIN"/>
    <property type="match status" value="1"/>
</dbReference>
<dbReference type="Gene3D" id="2.40.30.10">
    <property type="entry name" value="Translation factors"/>
    <property type="match status" value="1"/>
</dbReference>